<accession>A0AAD6CE51</accession>
<dbReference type="Proteomes" id="UP001213681">
    <property type="component" value="Unassembled WGS sequence"/>
</dbReference>
<protein>
    <recommendedName>
        <fullName evidence="2">CRAL-TRIO domain-containing protein</fullName>
    </recommendedName>
</protein>
<dbReference type="AlphaFoldDB" id="A0AAD6CE51"/>
<dbReference type="Gene3D" id="3.40.525.10">
    <property type="entry name" value="CRAL-TRIO lipid binding domain"/>
    <property type="match status" value="1"/>
</dbReference>
<dbReference type="InterPro" id="IPR036273">
    <property type="entry name" value="CRAL/TRIO_N_dom_sf"/>
</dbReference>
<reference evidence="3" key="1">
    <citation type="submission" date="2022-12" db="EMBL/GenBank/DDBJ databases">
        <authorList>
            <person name="Petersen C."/>
        </authorList>
    </citation>
    <scope>NUCLEOTIDE SEQUENCE</scope>
    <source>
        <strain evidence="3">IBT 16125</strain>
    </source>
</reference>
<sequence>MLWRTKSQHSQASEQDLARTESASKNDPSAAATQAASTAWLAGHLNHLTPEQEEKFVEFKNVCAEREYYTPAVEAAEGVEAAPASHDDATMLRFLRARKFDVEGAWGQFKDTEDWRKENALEELYANINVASYETTRRMYPQWTGRRDRRGIPVYVFEIRHLNSKEMAAYHNTMTTGTPETHKSSTVPARLLHLFTLYEHLLNFVMPVCSALARPNPETPIVASTNIVDISGVGLKQFWNLKGHMQDGSVLATAHYPETLDRIFIIGAPSFFPTVWGWIKRWFDPVTVSKIFILSAAEVAPTLNSFMEPTSIPKQYGGELDWQWGDMPNLDEPAHELLQNLEQPIAEGKERKEIIKGPLLFKGDRIEVLGREDGKERRQTIPVPEAKVQPQAEQAETVQANGNGTAEPVKETTETVVNGDVETTTAPVAENEKTGLDNVAVNVNQVASPEAQATAAAA</sequence>
<dbReference type="RefSeq" id="XP_056770455.1">
    <property type="nucleotide sequence ID" value="XM_056906348.1"/>
</dbReference>
<dbReference type="Pfam" id="PF03765">
    <property type="entry name" value="CRAL_TRIO_N"/>
    <property type="match status" value="1"/>
</dbReference>
<dbReference type="PROSITE" id="PS50191">
    <property type="entry name" value="CRAL_TRIO"/>
    <property type="match status" value="1"/>
</dbReference>
<comment type="caution">
    <text evidence="3">The sequence shown here is derived from an EMBL/GenBank/DDBJ whole genome shotgun (WGS) entry which is preliminary data.</text>
</comment>
<evidence type="ECO:0000313" key="3">
    <source>
        <dbReference type="EMBL" id="KAJ5461413.1"/>
    </source>
</evidence>
<reference evidence="3" key="2">
    <citation type="journal article" date="2023" name="IMA Fungus">
        <title>Comparative genomic study of the Penicillium genus elucidates a diverse pangenome and 15 lateral gene transfer events.</title>
        <authorList>
            <person name="Petersen C."/>
            <person name="Sorensen T."/>
            <person name="Nielsen M.R."/>
            <person name="Sondergaard T.E."/>
            <person name="Sorensen J.L."/>
            <person name="Fitzpatrick D.A."/>
            <person name="Frisvad J.C."/>
            <person name="Nielsen K.L."/>
        </authorList>
    </citation>
    <scope>NUCLEOTIDE SEQUENCE</scope>
    <source>
        <strain evidence="3">IBT 16125</strain>
    </source>
</reference>
<keyword evidence="4" id="KW-1185">Reference proteome</keyword>
<dbReference type="InterPro" id="IPR051026">
    <property type="entry name" value="PI/PC_transfer"/>
</dbReference>
<feature type="region of interest" description="Disordered" evidence="1">
    <location>
        <begin position="385"/>
        <end position="424"/>
    </location>
</feature>
<name>A0AAD6CE51_9EURO</name>
<evidence type="ECO:0000256" key="1">
    <source>
        <dbReference type="SAM" id="MobiDB-lite"/>
    </source>
</evidence>
<gene>
    <name evidence="3" type="ORF">N7458_002965</name>
</gene>
<evidence type="ECO:0000313" key="4">
    <source>
        <dbReference type="Proteomes" id="UP001213681"/>
    </source>
</evidence>
<dbReference type="GeneID" id="81596591"/>
<dbReference type="SMART" id="SM01100">
    <property type="entry name" value="CRAL_TRIO_N"/>
    <property type="match status" value="1"/>
</dbReference>
<feature type="compositionally biased region" description="Polar residues" evidence="1">
    <location>
        <begin position="391"/>
        <end position="404"/>
    </location>
</feature>
<organism evidence="3 4">
    <name type="scientific">Penicillium daleae</name>
    <dbReference type="NCBI Taxonomy" id="63821"/>
    <lineage>
        <taxon>Eukaryota</taxon>
        <taxon>Fungi</taxon>
        <taxon>Dikarya</taxon>
        <taxon>Ascomycota</taxon>
        <taxon>Pezizomycotina</taxon>
        <taxon>Eurotiomycetes</taxon>
        <taxon>Eurotiomycetidae</taxon>
        <taxon>Eurotiales</taxon>
        <taxon>Aspergillaceae</taxon>
        <taxon>Penicillium</taxon>
    </lineage>
</organism>
<dbReference type="InterPro" id="IPR036865">
    <property type="entry name" value="CRAL-TRIO_dom_sf"/>
</dbReference>
<dbReference type="SUPFAM" id="SSF46938">
    <property type="entry name" value="CRAL/TRIO N-terminal domain"/>
    <property type="match status" value="1"/>
</dbReference>
<feature type="region of interest" description="Disordered" evidence="1">
    <location>
        <begin position="1"/>
        <end position="35"/>
    </location>
</feature>
<dbReference type="InterPro" id="IPR001251">
    <property type="entry name" value="CRAL-TRIO_dom"/>
</dbReference>
<dbReference type="Pfam" id="PF00650">
    <property type="entry name" value="CRAL_TRIO"/>
    <property type="match status" value="1"/>
</dbReference>
<dbReference type="CDD" id="cd00170">
    <property type="entry name" value="SEC14"/>
    <property type="match status" value="1"/>
</dbReference>
<dbReference type="SMART" id="SM00516">
    <property type="entry name" value="SEC14"/>
    <property type="match status" value="1"/>
</dbReference>
<evidence type="ECO:0000259" key="2">
    <source>
        <dbReference type="PROSITE" id="PS50191"/>
    </source>
</evidence>
<dbReference type="InterPro" id="IPR011074">
    <property type="entry name" value="CRAL/TRIO_N_dom"/>
</dbReference>
<feature type="domain" description="CRAL-TRIO" evidence="2">
    <location>
        <begin position="132"/>
        <end position="324"/>
    </location>
</feature>
<dbReference type="SUPFAM" id="SSF52087">
    <property type="entry name" value="CRAL/TRIO domain"/>
    <property type="match status" value="1"/>
</dbReference>
<dbReference type="Gene3D" id="1.10.8.20">
    <property type="entry name" value="N-terminal domain of phosphatidylinositol transfer protein sec14p"/>
    <property type="match status" value="1"/>
</dbReference>
<proteinExistence type="predicted"/>
<dbReference type="EMBL" id="JAPVEA010000002">
    <property type="protein sequence ID" value="KAJ5461413.1"/>
    <property type="molecule type" value="Genomic_DNA"/>
</dbReference>
<dbReference type="PANTHER" id="PTHR45657">
    <property type="entry name" value="CRAL-TRIO DOMAIN-CONTAINING PROTEIN YKL091C-RELATED"/>
    <property type="match status" value="1"/>
</dbReference>
<dbReference type="PANTHER" id="PTHR45657:SF3">
    <property type="entry name" value="TRANSPORTER, PUTATIVE (AFU_ORTHOLOGUE AFUA_5G09260)-RELATED"/>
    <property type="match status" value="1"/>
</dbReference>